<protein>
    <submittedName>
        <fullName evidence="2">Uncharacterized protein</fullName>
    </submittedName>
</protein>
<sequence>MQTNDNQSTQGAPATGDTPSSGLRPQKGGEAATTRFGMEDGDNTEVPATGTDPERQSPEKK</sequence>
<proteinExistence type="predicted"/>
<dbReference type="RefSeq" id="WP_367769188.1">
    <property type="nucleotide sequence ID" value="NZ_JBFNXR010000019.1"/>
</dbReference>
<evidence type="ECO:0000256" key="1">
    <source>
        <dbReference type="SAM" id="MobiDB-lite"/>
    </source>
</evidence>
<evidence type="ECO:0000313" key="2">
    <source>
        <dbReference type="EMBL" id="MEW9854120.1"/>
    </source>
</evidence>
<feature type="region of interest" description="Disordered" evidence="1">
    <location>
        <begin position="1"/>
        <end position="61"/>
    </location>
</feature>
<reference evidence="2 3" key="1">
    <citation type="submission" date="2024-06" db="EMBL/GenBank/DDBJ databases">
        <title>Novosphingobium rhizovicinus M1R2S20.</title>
        <authorList>
            <person name="Sun J.-Q."/>
        </authorList>
    </citation>
    <scope>NUCLEOTIDE SEQUENCE [LARGE SCALE GENOMIC DNA]</scope>
    <source>
        <strain evidence="2 3">M1R2S20</strain>
    </source>
</reference>
<feature type="compositionally biased region" description="Basic and acidic residues" evidence="1">
    <location>
        <begin position="52"/>
        <end position="61"/>
    </location>
</feature>
<feature type="compositionally biased region" description="Polar residues" evidence="1">
    <location>
        <begin position="1"/>
        <end position="23"/>
    </location>
</feature>
<name>A0ABV3R9C8_9SPHN</name>
<accession>A0ABV3R9C8</accession>
<keyword evidence="3" id="KW-1185">Reference proteome</keyword>
<gene>
    <name evidence="2" type="ORF">ABUH87_02850</name>
</gene>
<comment type="caution">
    <text evidence="2">The sequence shown here is derived from an EMBL/GenBank/DDBJ whole genome shotgun (WGS) entry which is preliminary data.</text>
</comment>
<dbReference type="EMBL" id="JBFNXR010000019">
    <property type="protein sequence ID" value="MEW9854120.1"/>
    <property type="molecule type" value="Genomic_DNA"/>
</dbReference>
<dbReference type="Proteomes" id="UP001556118">
    <property type="component" value="Unassembled WGS sequence"/>
</dbReference>
<evidence type="ECO:0000313" key="3">
    <source>
        <dbReference type="Proteomes" id="UP001556118"/>
    </source>
</evidence>
<organism evidence="2 3">
    <name type="scientific">Novosphingobium rhizovicinum</name>
    <dbReference type="NCBI Taxonomy" id="3228928"/>
    <lineage>
        <taxon>Bacteria</taxon>
        <taxon>Pseudomonadati</taxon>
        <taxon>Pseudomonadota</taxon>
        <taxon>Alphaproteobacteria</taxon>
        <taxon>Sphingomonadales</taxon>
        <taxon>Sphingomonadaceae</taxon>
        <taxon>Novosphingobium</taxon>
    </lineage>
</organism>